<evidence type="ECO:0000259" key="6">
    <source>
        <dbReference type="Pfam" id="PF01974"/>
    </source>
</evidence>
<evidence type="ECO:0000256" key="1">
    <source>
        <dbReference type="ARBA" id="ARBA00008078"/>
    </source>
</evidence>
<feature type="active site" evidence="5">
    <location>
        <position position="212"/>
    </location>
</feature>
<dbReference type="Gene3D" id="3.40.1350.10">
    <property type="match status" value="1"/>
</dbReference>
<feature type="domain" description="TSEN34 N-terminal" evidence="7">
    <location>
        <begin position="18"/>
        <end position="80"/>
    </location>
</feature>
<dbReference type="Pfam" id="PF01974">
    <property type="entry name" value="tRNA_int_endo"/>
    <property type="match status" value="1"/>
</dbReference>
<name>A0AA38IMP2_9CUCU</name>
<dbReference type="AlphaFoldDB" id="A0AA38IMP2"/>
<gene>
    <name evidence="8" type="ORF">Zmor_004663</name>
</gene>
<dbReference type="InterPro" id="IPR006676">
    <property type="entry name" value="tRNA_splic"/>
</dbReference>
<dbReference type="GO" id="GO:0000213">
    <property type="term" value="F:tRNA-intron lyase activity"/>
    <property type="evidence" value="ECO:0007669"/>
    <property type="project" value="UniProtKB-UniRule"/>
</dbReference>
<dbReference type="PANTHER" id="PTHR13070">
    <property type="entry name" value="TRNA-SPLICING ENDONUCLEASE SUBUNIT SEN34-RELATED"/>
    <property type="match status" value="1"/>
</dbReference>
<dbReference type="SUPFAM" id="SSF53032">
    <property type="entry name" value="tRNA-intron endonuclease catalytic domain-like"/>
    <property type="match status" value="1"/>
</dbReference>
<dbReference type="GO" id="GO:0003676">
    <property type="term" value="F:nucleic acid binding"/>
    <property type="evidence" value="ECO:0007669"/>
    <property type="project" value="InterPro"/>
</dbReference>
<dbReference type="InterPro" id="IPR059049">
    <property type="entry name" value="TSEN34_N"/>
</dbReference>
<keyword evidence="3 4" id="KW-0456">Lyase</keyword>
<dbReference type="NCBIfam" id="TIGR00324">
    <property type="entry name" value="endA"/>
    <property type="match status" value="1"/>
</dbReference>
<comment type="function">
    <text evidence="4">Constitutes one of the two catalytic subunit of the tRNA-splicing endonuclease complex, a complex responsible for identification and cleavage of the splice sites in pre-tRNA. It cleaves pre-tRNA at the 5'- and 3'-splice sites to release the intron. The products are an intron and two tRNA half-molecules bearing 2',3'-cyclic phosphate and 5'-OH termini. There are no conserved sequences at the splice sites, but the intron is invariably located at the same site in the gene, placing the splice sites an invariant distance from the constant structural features of the tRNA body.</text>
</comment>
<keyword evidence="2 4" id="KW-0819">tRNA processing</keyword>
<dbReference type="GO" id="GO:0000214">
    <property type="term" value="C:tRNA-intron endonuclease complex"/>
    <property type="evidence" value="ECO:0007669"/>
    <property type="project" value="UniProtKB-UniRule"/>
</dbReference>
<evidence type="ECO:0000256" key="3">
    <source>
        <dbReference type="ARBA" id="ARBA00023239"/>
    </source>
</evidence>
<evidence type="ECO:0000313" key="8">
    <source>
        <dbReference type="EMBL" id="KAJ3660197.1"/>
    </source>
</evidence>
<dbReference type="GO" id="GO:0000379">
    <property type="term" value="P:tRNA-type intron splice site recognition and cleavage"/>
    <property type="evidence" value="ECO:0007669"/>
    <property type="project" value="UniProtKB-UniRule"/>
</dbReference>
<feature type="active site" evidence="5">
    <location>
        <position position="252"/>
    </location>
</feature>
<evidence type="ECO:0000256" key="4">
    <source>
        <dbReference type="PIRNR" id="PIRNR017250"/>
    </source>
</evidence>
<feature type="active site" evidence="5">
    <location>
        <position position="220"/>
    </location>
</feature>
<dbReference type="InterPro" id="IPR036167">
    <property type="entry name" value="tRNA_intron_Endo_cat-like_sf"/>
</dbReference>
<organism evidence="8 9">
    <name type="scientific">Zophobas morio</name>
    <dbReference type="NCBI Taxonomy" id="2755281"/>
    <lineage>
        <taxon>Eukaryota</taxon>
        <taxon>Metazoa</taxon>
        <taxon>Ecdysozoa</taxon>
        <taxon>Arthropoda</taxon>
        <taxon>Hexapoda</taxon>
        <taxon>Insecta</taxon>
        <taxon>Pterygota</taxon>
        <taxon>Neoptera</taxon>
        <taxon>Endopterygota</taxon>
        <taxon>Coleoptera</taxon>
        <taxon>Polyphaga</taxon>
        <taxon>Cucujiformia</taxon>
        <taxon>Tenebrionidae</taxon>
        <taxon>Zophobas</taxon>
    </lineage>
</organism>
<proteinExistence type="inferred from homology"/>
<dbReference type="PIRSF" id="PIRSF017250">
    <property type="entry name" value="tRNA_splic_SEN34"/>
    <property type="match status" value="1"/>
</dbReference>
<evidence type="ECO:0000256" key="2">
    <source>
        <dbReference type="ARBA" id="ARBA00022694"/>
    </source>
</evidence>
<comment type="caution">
    <text evidence="8">The sequence shown here is derived from an EMBL/GenBank/DDBJ whole genome shotgun (WGS) entry which is preliminary data.</text>
</comment>
<dbReference type="Pfam" id="PF26577">
    <property type="entry name" value="TSEN34_N"/>
    <property type="match status" value="1"/>
</dbReference>
<evidence type="ECO:0000259" key="7">
    <source>
        <dbReference type="Pfam" id="PF26577"/>
    </source>
</evidence>
<dbReference type="InterPro" id="IPR016690">
    <property type="entry name" value="TSEN34"/>
</dbReference>
<accession>A0AA38IMP2</accession>
<reference evidence="8" key="1">
    <citation type="journal article" date="2023" name="G3 (Bethesda)">
        <title>Whole genome assemblies of Zophobas morio and Tenebrio molitor.</title>
        <authorList>
            <person name="Kaur S."/>
            <person name="Stinson S.A."/>
            <person name="diCenzo G.C."/>
        </authorList>
    </citation>
    <scope>NUCLEOTIDE SEQUENCE</scope>
    <source>
        <strain evidence="8">QUZm001</strain>
    </source>
</reference>
<dbReference type="InterPro" id="IPR011856">
    <property type="entry name" value="tRNA_endonuc-like_dom_sf"/>
</dbReference>
<keyword evidence="9" id="KW-1185">Reference proteome</keyword>
<comment type="similarity">
    <text evidence="1 4">Belongs to the tRNA-intron endonuclease family.</text>
</comment>
<dbReference type="EC" id="4.6.1.16" evidence="4"/>
<dbReference type="EMBL" id="JALNTZ010000002">
    <property type="protein sequence ID" value="KAJ3660197.1"/>
    <property type="molecule type" value="Genomic_DNA"/>
</dbReference>
<dbReference type="PANTHER" id="PTHR13070:SF0">
    <property type="entry name" value="TRNA-SPLICING ENDONUCLEASE SUBUNIT SEN34"/>
    <property type="match status" value="1"/>
</dbReference>
<dbReference type="CDD" id="cd22363">
    <property type="entry name" value="tRNA-intron_lyase_C"/>
    <property type="match status" value="1"/>
</dbReference>
<dbReference type="InterPro" id="IPR006677">
    <property type="entry name" value="tRNA_intron_Endonuc_cat-like"/>
</dbReference>
<evidence type="ECO:0000256" key="5">
    <source>
        <dbReference type="PIRSR" id="PIRSR017250-50"/>
    </source>
</evidence>
<evidence type="ECO:0000313" key="9">
    <source>
        <dbReference type="Proteomes" id="UP001168821"/>
    </source>
</evidence>
<protein>
    <recommendedName>
        <fullName evidence="4">tRNA-splicing endonuclease subunit Sen34</fullName>
        <ecNumber evidence="4">4.6.1.16</ecNumber>
    </recommendedName>
</protein>
<sequence>MSGETGVEEESTNGNSMIELKYNSGEVFLFDVDDWATLRKTHRILGALVGNTNIIQTLPLKLLPEEALLLVDQELAQVINHDFDTTPEDQKKHDRLEHQLLEEEKIIYRNRRKRQLEVMVDDIVAAKRKRGDTRSSEEIFNDELEKSSQITNQNMIWPILLKASNSTRSSIVSRGELCKSTTELKYHVYKDLHGKGYYITSGFKFGADFLVYLGDPIAYHAIFIVHCVENPDIAMHATEIVAFGRLASSVRKHAVLASLKDNQVSYITINWLVT</sequence>
<dbReference type="Proteomes" id="UP001168821">
    <property type="component" value="Unassembled WGS sequence"/>
</dbReference>
<feature type="domain" description="tRNA intron endonuclease catalytic" evidence="6">
    <location>
        <begin position="183"/>
        <end position="264"/>
    </location>
</feature>